<dbReference type="PANTHER" id="PTHR18966">
    <property type="entry name" value="IONOTROPIC GLUTAMATE RECEPTOR"/>
    <property type="match status" value="1"/>
</dbReference>
<evidence type="ECO:0000256" key="16">
    <source>
        <dbReference type="SAM" id="SignalP"/>
    </source>
</evidence>
<dbReference type="GO" id="GO:0045211">
    <property type="term" value="C:postsynaptic membrane"/>
    <property type="evidence" value="ECO:0007669"/>
    <property type="project" value="UniProtKB-SubCell"/>
</dbReference>
<keyword evidence="10" id="KW-0628">Postsynaptic cell membrane</keyword>
<dbReference type="InterPro" id="IPR015683">
    <property type="entry name" value="Ionotropic_Glu_rcpt"/>
</dbReference>
<feature type="transmembrane region" description="Helical" evidence="15">
    <location>
        <begin position="836"/>
        <end position="860"/>
    </location>
</feature>
<evidence type="ECO:0000256" key="14">
    <source>
        <dbReference type="SAM" id="MobiDB-lite"/>
    </source>
</evidence>
<proteinExistence type="predicted"/>
<evidence type="ECO:0000256" key="13">
    <source>
        <dbReference type="ARBA" id="ARBA00034100"/>
    </source>
</evidence>
<evidence type="ECO:0000256" key="9">
    <source>
        <dbReference type="ARBA" id="ARBA00023180"/>
    </source>
</evidence>
<comment type="caution">
    <text evidence="19">The sequence shown here is derived from an EMBL/GenBank/DDBJ whole genome shotgun (WGS) entry which is preliminary data.</text>
</comment>
<dbReference type="SUPFAM" id="SSF53850">
    <property type="entry name" value="Periplasmic binding protein-like II"/>
    <property type="match status" value="1"/>
</dbReference>
<feature type="domain" description="Ionotropic glutamate receptor L-glutamate and glycine-binding" evidence="18">
    <location>
        <begin position="421"/>
        <end position="491"/>
    </location>
</feature>
<keyword evidence="5" id="KW-0770">Synapse</keyword>
<dbReference type="Gene3D" id="3.40.190.10">
    <property type="entry name" value="Periplasmic binding protein-like II"/>
    <property type="match status" value="1"/>
</dbReference>
<reference evidence="19" key="1">
    <citation type="journal article" date="2023" name="Mol. Biol. Evol.">
        <title>Third-Generation Sequencing Reveals the Adaptive Role of the Epigenome in Three Deep-Sea Polychaetes.</title>
        <authorList>
            <person name="Perez M."/>
            <person name="Aroh O."/>
            <person name="Sun Y."/>
            <person name="Lan Y."/>
            <person name="Juniper S.K."/>
            <person name="Young C.R."/>
            <person name="Angers B."/>
            <person name="Qian P.Y."/>
        </authorList>
    </citation>
    <scope>NUCLEOTIDE SEQUENCE</scope>
    <source>
        <strain evidence="19">P08H-3</strain>
    </source>
</reference>
<dbReference type="GO" id="GO:0015276">
    <property type="term" value="F:ligand-gated monoatomic ion channel activity"/>
    <property type="evidence" value="ECO:0007669"/>
    <property type="project" value="InterPro"/>
</dbReference>
<keyword evidence="7 15" id="KW-0472">Membrane</keyword>
<evidence type="ECO:0000256" key="1">
    <source>
        <dbReference type="ARBA" id="ARBA00004141"/>
    </source>
</evidence>
<dbReference type="InterPro" id="IPR028082">
    <property type="entry name" value="Peripla_BP_I"/>
</dbReference>
<evidence type="ECO:0000313" key="20">
    <source>
        <dbReference type="Proteomes" id="UP001208570"/>
    </source>
</evidence>
<keyword evidence="12" id="KW-0407">Ion channel</keyword>
<feature type="signal peptide" evidence="16">
    <location>
        <begin position="1"/>
        <end position="23"/>
    </location>
</feature>
<evidence type="ECO:0000313" key="19">
    <source>
        <dbReference type="EMBL" id="KAK2143964.1"/>
    </source>
</evidence>
<keyword evidence="4 15" id="KW-1133">Transmembrane helix</keyword>
<comment type="subcellular location">
    <subcellularLocation>
        <location evidence="1">Membrane</location>
        <topology evidence="1">Multi-pass membrane protein</topology>
    </subcellularLocation>
    <subcellularLocation>
        <location evidence="13">Postsynaptic cell membrane</location>
    </subcellularLocation>
</comment>
<evidence type="ECO:0000256" key="6">
    <source>
        <dbReference type="ARBA" id="ARBA00023065"/>
    </source>
</evidence>
<dbReference type="InterPro" id="IPR019594">
    <property type="entry name" value="Glu/Gly-bd"/>
</dbReference>
<name>A0AAD9MUZ5_9ANNE</name>
<evidence type="ECO:0000256" key="7">
    <source>
        <dbReference type="ARBA" id="ARBA00023136"/>
    </source>
</evidence>
<gene>
    <name evidence="19" type="ORF">LSH36_796g00020</name>
</gene>
<evidence type="ECO:0000256" key="11">
    <source>
        <dbReference type="ARBA" id="ARBA00023286"/>
    </source>
</evidence>
<dbReference type="InterPro" id="IPR018247">
    <property type="entry name" value="EF_Hand_1_Ca_BS"/>
</dbReference>
<dbReference type="Proteomes" id="UP001208570">
    <property type="component" value="Unassembled WGS sequence"/>
</dbReference>
<dbReference type="EMBL" id="JAODUP010000796">
    <property type="protein sequence ID" value="KAK2143964.1"/>
    <property type="molecule type" value="Genomic_DNA"/>
</dbReference>
<keyword evidence="8" id="KW-0675">Receptor</keyword>
<keyword evidence="6" id="KW-0406">Ion transport</keyword>
<dbReference type="SMART" id="SM00918">
    <property type="entry name" value="Lig_chan-Glu_bd"/>
    <property type="match status" value="1"/>
</dbReference>
<dbReference type="Gene3D" id="3.40.50.2300">
    <property type="match status" value="3"/>
</dbReference>
<dbReference type="InterPro" id="IPR001828">
    <property type="entry name" value="ANF_lig-bd_rcpt"/>
</dbReference>
<keyword evidence="3 15" id="KW-0812">Transmembrane</keyword>
<evidence type="ECO:0000256" key="15">
    <source>
        <dbReference type="SAM" id="Phobius"/>
    </source>
</evidence>
<dbReference type="FunFam" id="3.40.190.10:FF:000024">
    <property type="entry name" value="Glutamate receptor, ionotropic, delta 1"/>
    <property type="match status" value="1"/>
</dbReference>
<feature type="compositionally biased region" description="Basic and acidic residues" evidence="14">
    <location>
        <begin position="937"/>
        <end position="959"/>
    </location>
</feature>
<dbReference type="InterPro" id="IPR001320">
    <property type="entry name" value="Iontro_rcpt_C"/>
</dbReference>
<sequence length="959" mass="108749">MIISGSWLDLWLASLLWTRICFADDLIIGGIFRTKDSLEERAFKSAIDEINRNSSLLPNNDIKYVASVSGILSKFDTIQKVKASNPMCNGFHVPMITPSATDPTLSRKRFYKYLLRMMSSDTVQTSVIVNLIRYFRWDTLAVLADSTDYGIYGLIQLQTAASKSHLRVLAVQRFSAFENAFQTNATEQLLSIRGSGARVVVLYSLAEHAVYVLEQAHQLGMMESGWAWITTDGISGFNDMPQLANERPYLNGIVGIRPAADEATIEAFYRDLLNVSDFQAMPVWPLLYYDSVYVYAHAMHQLLENDAYILQNARHDCLGPTVTVWRQGAVVYRYLTQVKMRGLMREFQFDKRGSPKNGLYDIVALEGQSWKTYGRWSETEGLTLNATELKSVGNVPMYDVRDYVGDLANKTLRVLVIIDPPFVFKRDKHNASDDAVCGPLGCYYGYAIDLLKKLANNLEFSFTISEVKDNKYGSKDYISNTWNGIIGELLRDENNQPKADLAIGAITITSERQSVVSFTKPYRDLQRGILIASQDETYNPLSFLTPLTYDLWMLTFGTACVVGLFITCVDKMSPYGHHGIKAQIDSEYASEAMDTNEDGSVDYWELKDWYSERNTMNLVNAIFWSLASLFQQGGERHPKSWSARVAAATWWVGILIITSSYTANLAAFLTIKTPSHTIDSVEDLLRTSSVQYGTVADSEVQHFMDTASRSPYSDLRKKMNGWGLFFETAEEAVNYTIRSRGNFAFLYDLPTLEYWKGHNCTLKVAKYGFSSVGYGFVLPKHSQFTKELTIEIYRYRESGIIDALDKKWLKPTSTGCSSSNTVTDNREEVTVYMTSVWGVFWIIYAGFAVSLTLAVVEWFLSAMMAVNRNDEKAPHSFADSVRRQLKAFKNDFLENWFVNFHRTEIKRRERELRPLKATMRAAVMLKIRASRVSHSRSPGEDDREGHGESDLKDMDSVIN</sequence>
<organism evidence="19 20">
    <name type="scientific">Paralvinella palmiformis</name>
    <dbReference type="NCBI Taxonomy" id="53620"/>
    <lineage>
        <taxon>Eukaryota</taxon>
        <taxon>Metazoa</taxon>
        <taxon>Spiralia</taxon>
        <taxon>Lophotrochozoa</taxon>
        <taxon>Annelida</taxon>
        <taxon>Polychaeta</taxon>
        <taxon>Sedentaria</taxon>
        <taxon>Canalipalpata</taxon>
        <taxon>Terebellida</taxon>
        <taxon>Terebelliformia</taxon>
        <taxon>Alvinellidae</taxon>
        <taxon>Paralvinella</taxon>
    </lineage>
</organism>
<feature type="domain" description="Ionotropic glutamate receptor C-terminal" evidence="17">
    <location>
        <begin position="411"/>
        <end position="811"/>
    </location>
</feature>
<evidence type="ECO:0000256" key="8">
    <source>
        <dbReference type="ARBA" id="ARBA00023170"/>
    </source>
</evidence>
<keyword evidence="2" id="KW-0813">Transport</keyword>
<protein>
    <submittedName>
        <fullName evidence="19">Uncharacterized protein</fullName>
    </submittedName>
</protein>
<feature type="chain" id="PRO_5042137288" evidence="16">
    <location>
        <begin position="24"/>
        <end position="959"/>
    </location>
</feature>
<evidence type="ECO:0000259" key="18">
    <source>
        <dbReference type="SMART" id="SM00918"/>
    </source>
</evidence>
<feature type="transmembrane region" description="Helical" evidence="15">
    <location>
        <begin position="551"/>
        <end position="569"/>
    </location>
</feature>
<dbReference type="Gene3D" id="1.10.287.70">
    <property type="match status" value="1"/>
</dbReference>
<dbReference type="SUPFAM" id="SSF53822">
    <property type="entry name" value="Periplasmic binding protein-like I"/>
    <property type="match status" value="1"/>
</dbReference>
<dbReference type="PROSITE" id="PS00018">
    <property type="entry name" value="EF_HAND_1"/>
    <property type="match status" value="1"/>
</dbReference>
<dbReference type="Pfam" id="PF00060">
    <property type="entry name" value="Lig_chan"/>
    <property type="match status" value="1"/>
</dbReference>
<evidence type="ECO:0000256" key="2">
    <source>
        <dbReference type="ARBA" id="ARBA00022448"/>
    </source>
</evidence>
<evidence type="ECO:0000256" key="5">
    <source>
        <dbReference type="ARBA" id="ARBA00023018"/>
    </source>
</evidence>
<feature type="transmembrane region" description="Helical" evidence="15">
    <location>
        <begin position="645"/>
        <end position="669"/>
    </location>
</feature>
<evidence type="ECO:0000256" key="12">
    <source>
        <dbReference type="ARBA" id="ARBA00023303"/>
    </source>
</evidence>
<dbReference type="Pfam" id="PF10613">
    <property type="entry name" value="Lig_chan-Glu_bd"/>
    <property type="match status" value="1"/>
</dbReference>
<dbReference type="Pfam" id="PF01094">
    <property type="entry name" value="ANF_receptor"/>
    <property type="match status" value="1"/>
</dbReference>
<keyword evidence="16" id="KW-0732">Signal</keyword>
<accession>A0AAD9MUZ5</accession>
<evidence type="ECO:0000256" key="4">
    <source>
        <dbReference type="ARBA" id="ARBA00022989"/>
    </source>
</evidence>
<keyword evidence="9" id="KW-0325">Glycoprotein</keyword>
<keyword evidence="11" id="KW-1071">Ligand-gated ion channel</keyword>
<dbReference type="AlphaFoldDB" id="A0AAD9MUZ5"/>
<dbReference type="SMART" id="SM00079">
    <property type="entry name" value="PBPe"/>
    <property type="match status" value="1"/>
</dbReference>
<evidence type="ECO:0000256" key="10">
    <source>
        <dbReference type="ARBA" id="ARBA00023257"/>
    </source>
</evidence>
<feature type="region of interest" description="Disordered" evidence="14">
    <location>
        <begin position="930"/>
        <end position="959"/>
    </location>
</feature>
<keyword evidence="20" id="KW-1185">Reference proteome</keyword>
<evidence type="ECO:0000256" key="3">
    <source>
        <dbReference type="ARBA" id="ARBA00022692"/>
    </source>
</evidence>
<evidence type="ECO:0000259" key="17">
    <source>
        <dbReference type="SMART" id="SM00079"/>
    </source>
</evidence>